<dbReference type="PANTHER" id="PTHR12286">
    <property type="entry name" value="SACCHAROPINE DEHYDROGENASE-LIKE OXIDOREDUCTASE"/>
    <property type="match status" value="1"/>
</dbReference>
<evidence type="ECO:0000259" key="4">
    <source>
        <dbReference type="Pfam" id="PF03435"/>
    </source>
</evidence>
<dbReference type="GO" id="GO:0099402">
    <property type="term" value="P:plant organ development"/>
    <property type="evidence" value="ECO:0007669"/>
    <property type="project" value="UniProtKB-ARBA"/>
</dbReference>
<dbReference type="NCBIfam" id="TIGR00756">
    <property type="entry name" value="PPR"/>
    <property type="match status" value="1"/>
</dbReference>
<dbReference type="Gene3D" id="3.40.50.720">
    <property type="entry name" value="NAD(P)-binding Rossmann-like Domain"/>
    <property type="match status" value="1"/>
</dbReference>
<accession>A0A5N6Q492</accession>
<dbReference type="EMBL" id="SZYD01000001">
    <property type="protein sequence ID" value="KAD7479475.1"/>
    <property type="molecule type" value="Genomic_DNA"/>
</dbReference>
<feature type="repeat" description="PPR" evidence="3">
    <location>
        <begin position="158"/>
        <end position="188"/>
    </location>
</feature>
<dbReference type="Pfam" id="PF01535">
    <property type="entry name" value="PPR"/>
    <property type="match status" value="4"/>
</dbReference>
<evidence type="ECO:0000313" key="5">
    <source>
        <dbReference type="EMBL" id="KAD7479475.1"/>
    </source>
</evidence>
<evidence type="ECO:0000256" key="3">
    <source>
        <dbReference type="PROSITE-ProRule" id="PRU00708"/>
    </source>
</evidence>
<dbReference type="Pfam" id="PF13812">
    <property type="entry name" value="PPR_3"/>
    <property type="match status" value="1"/>
</dbReference>
<dbReference type="GO" id="GO:0005739">
    <property type="term" value="C:mitochondrion"/>
    <property type="evidence" value="ECO:0007669"/>
    <property type="project" value="TreeGrafter"/>
</dbReference>
<dbReference type="GO" id="GO:0009247">
    <property type="term" value="P:glycolipid biosynthetic process"/>
    <property type="evidence" value="ECO:0007669"/>
    <property type="project" value="TreeGrafter"/>
</dbReference>
<name>A0A5N6Q492_9ASTR</name>
<dbReference type="GO" id="GO:0005811">
    <property type="term" value="C:lipid droplet"/>
    <property type="evidence" value="ECO:0007669"/>
    <property type="project" value="TreeGrafter"/>
</dbReference>
<dbReference type="InterPro" id="IPR005097">
    <property type="entry name" value="Sacchrp_dh_NADP-bd"/>
</dbReference>
<dbReference type="InterPro" id="IPR046848">
    <property type="entry name" value="E_motif"/>
</dbReference>
<dbReference type="FunFam" id="1.25.40.10:FF:000158">
    <property type="entry name" value="pentatricopeptide repeat-containing protein At2g33680"/>
    <property type="match status" value="1"/>
</dbReference>
<keyword evidence="1" id="KW-0677">Repeat</keyword>
<evidence type="ECO:0000256" key="2">
    <source>
        <dbReference type="ARBA" id="ARBA00038048"/>
    </source>
</evidence>
<evidence type="ECO:0000313" key="6">
    <source>
        <dbReference type="Proteomes" id="UP000326396"/>
    </source>
</evidence>
<reference evidence="5 6" key="1">
    <citation type="submission" date="2019-05" db="EMBL/GenBank/DDBJ databases">
        <title>Mikania micrantha, genome provides insights into the molecular mechanism of rapid growth.</title>
        <authorList>
            <person name="Liu B."/>
        </authorList>
    </citation>
    <scope>NUCLEOTIDE SEQUENCE [LARGE SCALE GENOMIC DNA]</scope>
    <source>
        <strain evidence="5">NLD-2019</strain>
        <tissue evidence="5">Leaf</tissue>
    </source>
</reference>
<dbReference type="InterPro" id="IPR051276">
    <property type="entry name" value="Saccharopine_DH-like_oxidrdct"/>
</dbReference>
<gene>
    <name evidence="5" type="ORF">E3N88_02611</name>
</gene>
<dbReference type="GO" id="GO:0016070">
    <property type="term" value="P:RNA metabolic process"/>
    <property type="evidence" value="ECO:0007669"/>
    <property type="project" value="UniProtKB-ARBA"/>
</dbReference>
<keyword evidence="6" id="KW-1185">Reference proteome</keyword>
<dbReference type="OrthoDB" id="308440at2759"/>
<dbReference type="FunFam" id="1.25.40.10:FF:000344">
    <property type="entry name" value="Pentatricopeptide repeat-containing protein"/>
    <property type="match status" value="1"/>
</dbReference>
<dbReference type="Gene3D" id="1.25.40.10">
    <property type="entry name" value="Tetratricopeptide repeat domain"/>
    <property type="match status" value="4"/>
</dbReference>
<proteinExistence type="inferred from homology"/>
<dbReference type="PANTHER" id="PTHR12286:SF11">
    <property type="entry name" value="SACCHAROPINE DEHYDROGENASE, NADP BINDING DOMAIN, NAD(P)-BINDING DOMAIN SUPERFAMILY"/>
    <property type="match status" value="1"/>
</dbReference>
<feature type="repeat" description="PPR" evidence="3">
    <location>
        <begin position="19"/>
        <end position="56"/>
    </location>
</feature>
<dbReference type="Pfam" id="PF03435">
    <property type="entry name" value="Sacchrp_dh_NADP"/>
    <property type="match status" value="1"/>
</dbReference>
<dbReference type="InterPro" id="IPR011990">
    <property type="entry name" value="TPR-like_helical_dom_sf"/>
</dbReference>
<dbReference type="SUPFAM" id="SSF51735">
    <property type="entry name" value="NAD(P)-binding Rossmann-fold domains"/>
    <property type="match status" value="1"/>
</dbReference>
<sequence>MFKDMVDACKVFDEITERDIVAYTSLITGYTQSNDHHAACKALALVQHMHADNLEPNRVTLVNLLQSTGSITTTHKATAIFSQISTKTTACCNVLIDGHMRSCQPFEALNLLSHMAQEGHNFDLNLLSNGVLSCANLGLLRVGKSIHGYMFRTGVQLDVVTETALIDMYSKCNNCGKAREIFDTMKDKDVISYNVMMAGYLQNGHACEAIKSFHNMRRSGLAENEATILIIVSAFSDLKDIRQADIANQVMYLYVKCDYIDYARQVFGQIKHKYLVSWTSMMMGYENLGHANEVITLFYKMMNSEKQLNPDMITITCLLQAFSHLGCVSQIKEIHCHVIRLSMENDITIMNSLLTNYSKCGMHKTSRDLFDQMGAKRVASWNTMIAASGMQGDCFGALELISQMKKEKISPDGVTFMSALSSCSHAGLVEEGLNLFLVPGEEHYGCGVDLLGQSGQLKEAFEFLKCVPPTQSGSALGALVAACRVHGNSEMGEALGRWLLDFNPQKSSSYGLVANLYAESERWNDAARIRATTNQRGLKTTTACSLIEVYDIIIFGASGFTGKHVVREALKFVSPNSPLKSLALAGRSSSKLVETLKWASPSHPTIPVLVADTSDPPSLRRMASQAKLVLNCVGPFHLHGEPVVAACVEAGCDYLDICGEPEFMERMEAVYHEKAVEMGSLVVSACGFDSVPAELGWLFNSKQWVWPAVPNRVQAYLSLESDKRMVGNFATFESAVLGVANADKLRNLRRSNRKRFRPSIPGYAPPKGSLIEHQKRIGLWAVKLPSADANVVRRTLSVLTGNPGGLQGIGTKNLAGILRIIAVGLSIGLIGRSPFGRWLLLNFPWVFSLGSFSKNGPTDEEVASASFKMWFLGRGFSDANHVSEEPNTEIVTRVSGPEIGYVTTPIILVQCALTVLKQRGDLPKGGIFTPGIIFGPTDLQDRLQENGVSFDVISKI</sequence>
<dbReference type="InterPro" id="IPR002885">
    <property type="entry name" value="PPR_rpt"/>
</dbReference>
<feature type="domain" description="Saccharopine dehydrogenase NADP binding" evidence="4">
    <location>
        <begin position="552"/>
        <end position="682"/>
    </location>
</feature>
<comment type="caution">
    <text evidence="5">The sequence shown here is derived from an EMBL/GenBank/DDBJ whole genome shotgun (WGS) entry which is preliminary data.</text>
</comment>
<dbReference type="InterPro" id="IPR036291">
    <property type="entry name" value="NAD(P)-bd_dom_sf"/>
</dbReference>
<feature type="repeat" description="PPR" evidence="3">
    <location>
        <begin position="377"/>
        <end position="411"/>
    </location>
</feature>
<dbReference type="PROSITE" id="PS51375">
    <property type="entry name" value="PPR"/>
    <property type="match status" value="4"/>
</dbReference>
<dbReference type="GO" id="GO:0005886">
    <property type="term" value="C:plasma membrane"/>
    <property type="evidence" value="ECO:0007669"/>
    <property type="project" value="TreeGrafter"/>
</dbReference>
<evidence type="ECO:0000256" key="1">
    <source>
        <dbReference type="ARBA" id="ARBA00022737"/>
    </source>
</evidence>
<dbReference type="Pfam" id="PF20431">
    <property type="entry name" value="E_motif"/>
    <property type="match status" value="1"/>
</dbReference>
<dbReference type="AlphaFoldDB" id="A0A5N6Q492"/>
<protein>
    <recommendedName>
        <fullName evidence="4">Saccharopine dehydrogenase NADP binding domain-containing protein</fullName>
    </recommendedName>
</protein>
<comment type="similarity">
    <text evidence="2">Belongs to the saccharopine dehydrogenase family.</text>
</comment>
<organism evidence="5 6">
    <name type="scientific">Mikania micrantha</name>
    <name type="common">bitter vine</name>
    <dbReference type="NCBI Taxonomy" id="192012"/>
    <lineage>
        <taxon>Eukaryota</taxon>
        <taxon>Viridiplantae</taxon>
        <taxon>Streptophyta</taxon>
        <taxon>Embryophyta</taxon>
        <taxon>Tracheophyta</taxon>
        <taxon>Spermatophyta</taxon>
        <taxon>Magnoliopsida</taxon>
        <taxon>eudicotyledons</taxon>
        <taxon>Gunneridae</taxon>
        <taxon>Pentapetalae</taxon>
        <taxon>asterids</taxon>
        <taxon>campanulids</taxon>
        <taxon>Asterales</taxon>
        <taxon>Asteraceae</taxon>
        <taxon>Asteroideae</taxon>
        <taxon>Heliantheae alliance</taxon>
        <taxon>Eupatorieae</taxon>
        <taxon>Mikania</taxon>
    </lineage>
</organism>
<feature type="repeat" description="PPR" evidence="3">
    <location>
        <begin position="189"/>
        <end position="223"/>
    </location>
</feature>
<dbReference type="Pfam" id="PF13041">
    <property type="entry name" value="PPR_2"/>
    <property type="match status" value="1"/>
</dbReference>
<dbReference type="Proteomes" id="UP000326396">
    <property type="component" value="Linkage Group LG1"/>
</dbReference>